<reference evidence="5" key="1">
    <citation type="journal article" date="2011" name="Nature">
        <title>A high-resolution map of human evolutionary constraint using 29 mammals.</title>
        <authorList>
            <person name="Lindblad-Toh K."/>
            <person name="Garber M."/>
            <person name="Zuk O."/>
            <person name="Lin M.F."/>
            <person name="Parker B.J."/>
            <person name="Washietl S."/>
            <person name="Kheradpour P."/>
            <person name="Ernst J."/>
            <person name="Jordan G."/>
            <person name="Mauceli E."/>
            <person name="Ward L.D."/>
            <person name="Lowe C.B."/>
            <person name="Holloway A.K."/>
            <person name="Clamp M."/>
            <person name="Gnerre S."/>
            <person name="Alfoldi J."/>
            <person name="Beal K."/>
            <person name="Chang J."/>
            <person name="Clawson H."/>
            <person name="Cuff J."/>
            <person name="Di Palma F."/>
            <person name="Fitzgerald S."/>
            <person name="Flicek P."/>
            <person name="Guttman M."/>
            <person name="Hubisz M.J."/>
            <person name="Jaffe D.B."/>
            <person name="Jungreis I."/>
            <person name="Kent W.J."/>
            <person name="Kostka D."/>
            <person name="Lara M."/>
            <person name="Martins A.L."/>
            <person name="Massingham T."/>
            <person name="Moltke I."/>
            <person name="Raney B.J."/>
            <person name="Rasmussen M.D."/>
            <person name="Robinson J."/>
            <person name="Stark A."/>
            <person name="Vilella A.J."/>
            <person name="Wen J."/>
            <person name="Xie X."/>
            <person name="Zody M.C."/>
            <person name="Baldwin J."/>
            <person name="Bloom T."/>
            <person name="Chin C.W."/>
            <person name="Heiman D."/>
            <person name="Nicol R."/>
            <person name="Nusbaum C."/>
            <person name="Young S."/>
            <person name="Wilkinson J."/>
            <person name="Worley K.C."/>
            <person name="Kovar C.L."/>
            <person name="Muzny D.M."/>
            <person name="Gibbs R.A."/>
            <person name="Cree A."/>
            <person name="Dihn H.H."/>
            <person name="Fowler G."/>
            <person name="Jhangiani S."/>
            <person name="Joshi V."/>
            <person name="Lee S."/>
            <person name="Lewis L.R."/>
            <person name="Nazareth L.V."/>
            <person name="Okwuonu G."/>
            <person name="Santibanez J."/>
            <person name="Warren W.C."/>
            <person name="Mardis E.R."/>
            <person name="Weinstock G.M."/>
            <person name="Wilson R.K."/>
            <person name="Delehaunty K."/>
            <person name="Dooling D."/>
            <person name="Fronik C."/>
            <person name="Fulton L."/>
            <person name="Fulton B."/>
            <person name="Graves T."/>
            <person name="Minx P."/>
            <person name="Sodergren E."/>
            <person name="Birney E."/>
            <person name="Margulies E.H."/>
            <person name="Herrero J."/>
            <person name="Green E.D."/>
            <person name="Haussler D."/>
            <person name="Siepel A."/>
            <person name="Goldman N."/>
            <person name="Pollard K.S."/>
            <person name="Pedersen J.S."/>
            <person name="Lander E.S."/>
            <person name="Kellis M."/>
        </authorList>
    </citation>
    <scope>NUCLEOTIDE SEQUENCE [LARGE SCALE GENOMIC DNA]</scope>
    <source>
        <strain evidence="5">2N</strain>
    </source>
</reference>
<dbReference type="HOGENOM" id="CLU_015517_0_0_1"/>
<evidence type="ECO:0000259" key="3">
    <source>
        <dbReference type="PROSITE" id="PS50097"/>
    </source>
</evidence>
<dbReference type="PRINTS" id="PR00449">
    <property type="entry name" value="RASTRNSFRMNG"/>
</dbReference>
<evidence type="ECO:0000313" key="5">
    <source>
        <dbReference type="Proteomes" id="UP000005447"/>
    </source>
</evidence>
<dbReference type="Proteomes" id="UP000005447">
    <property type="component" value="Unassembled WGS sequence"/>
</dbReference>
<dbReference type="Gene3D" id="3.30.710.10">
    <property type="entry name" value="Potassium Channel Kv1.1, Chain A"/>
    <property type="match status" value="2"/>
</dbReference>
<reference evidence="4" key="3">
    <citation type="submission" date="2025-09" db="UniProtKB">
        <authorList>
            <consortium name="Ensembl"/>
        </authorList>
    </citation>
    <scope>IDENTIFICATION</scope>
    <source>
        <strain evidence="4">2N</strain>
    </source>
</reference>
<dbReference type="Gene3D" id="3.40.50.300">
    <property type="entry name" value="P-loop containing nucleotide triphosphate hydrolases"/>
    <property type="match status" value="2"/>
</dbReference>
<dbReference type="GeneTree" id="ENSGT00940000159995"/>
<dbReference type="InterPro" id="IPR001806">
    <property type="entry name" value="Small_GTPase"/>
</dbReference>
<dbReference type="SMART" id="SM00225">
    <property type="entry name" value="BTB"/>
    <property type="match status" value="2"/>
</dbReference>
<gene>
    <name evidence="4" type="primary">RHOBTB1</name>
</gene>
<keyword evidence="1" id="KW-0547">Nucleotide-binding</keyword>
<evidence type="ECO:0000256" key="1">
    <source>
        <dbReference type="ARBA" id="ARBA00022741"/>
    </source>
</evidence>
<name>H0V448_CAVPO</name>
<dbReference type="SMART" id="SM00174">
    <property type="entry name" value="RHO"/>
    <property type="match status" value="1"/>
</dbReference>
<evidence type="ECO:0000313" key="4">
    <source>
        <dbReference type="Ensembl" id="ENSCPOP00000004380.3"/>
    </source>
</evidence>
<dbReference type="PROSITE" id="PS51420">
    <property type="entry name" value="RHO"/>
    <property type="match status" value="1"/>
</dbReference>
<dbReference type="Bgee" id="ENSCPOG00000004867">
    <property type="expression patterns" value="Expressed in ovary and 13 other cell types or tissues"/>
</dbReference>
<accession>H0V448</accession>
<dbReference type="GO" id="GO:0003924">
    <property type="term" value="F:GTPase activity"/>
    <property type="evidence" value="ECO:0007669"/>
    <property type="project" value="InterPro"/>
</dbReference>
<proteinExistence type="predicted"/>
<dbReference type="SUPFAM" id="SSF52540">
    <property type="entry name" value="P-loop containing nucleoside triphosphate hydrolases"/>
    <property type="match status" value="1"/>
</dbReference>
<dbReference type="CDD" id="cd18355">
    <property type="entry name" value="BTB1_POZ_RHOBTB1"/>
    <property type="match status" value="1"/>
</dbReference>
<dbReference type="CDD" id="cd18358">
    <property type="entry name" value="BTB2_POZ_RHOBTB1"/>
    <property type="match status" value="1"/>
</dbReference>
<dbReference type="FunFam" id="3.30.710.10:FF:000069">
    <property type="entry name" value="Rho related BTB domain containing 1"/>
    <property type="match status" value="2"/>
</dbReference>
<keyword evidence="5" id="KW-1185">Reference proteome</keyword>
<reference evidence="4" key="2">
    <citation type="submission" date="2025-08" db="UniProtKB">
        <authorList>
            <consortium name="Ensembl"/>
        </authorList>
    </citation>
    <scope>IDENTIFICATION</scope>
    <source>
        <strain evidence="4">2N</strain>
    </source>
</reference>
<dbReference type="InterPro" id="IPR011333">
    <property type="entry name" value="SKP1/BTB/POZ_sf"/>
</dbReference>
<dbReference type="EMBL" id="AAKN02021029">
    <property type="status" value="NOT_ANNOTATED_CDS"/>
    <property type="molecule type" value="Genomic_DNA"/>
</dbReference>
<feature type="domain" description="BTB" evidence="3">
    <location>
        <begin position="204"/>
        <end position="365"/>
    </location>
</feature>
<dbReference type="AlphaFoldDB" id="H0V448"/>
<dbReference type="Ensembl" id="ENSCPOT00000004919.3">
    <property type="protein sequence ID" value="ENSCPOP00000004380.3"/>
    <property type="gene ID" value="ENSCPOG00000004867.4"/>
</dbReference>
<dbReference type="Pfam" id="PF00651">
    <property type="entry name" value="BTB"/>
    <property type="match status" value="3"/>
</dbReference>
<organism evidence="4 5">
    <name type="scientific">Cavia porcellus</name>
    <name type="common">Guinea pig</name>
    <dbReference type="NCBI Taxonomy" id="10141"/>
    <lineage>
        <taxon>Eukaryota</taxon>
        <taxon>Metazoa</taxon>
        <taxon>Chordata</taxon>
        <taxon>Craniata</taxon>
        <taxon>Vertebrata</taxon>
        <taxon>Euteleostomi</taxon>
        <taxon>Mammalia</taxon>
        <taxon>Eutheria</taxon>
        <taxon>Euarchontoglires</taxon>
        <taxon>Glires</taxon>
        <taxon>Rodentia</taxon>
        <taxon>Hystricomorpha</taxon>
        <taxon>Caviidae</taxon>
        <taxon>Cavia</taxon>
    </lineage>
</organism>
<dbReference type="PROSITE" id="PS50097">
    <property type="entry name" value="BTB"/>
    <property type="match status" value="2"/>
</dbReference>
<sequence>MDTDMDYERPNVETIKCVVVGDNAVGKTRLICARACNTTLTQYQLLATHVPTVWAIDQYRVCQEVLERSRDVVDEVSVSLRLWDTFGDHHKDRRFAYGRPIKRGDILPPEKGREVAKELGIPYYETSVFDQFGIKDVFDNAIRAALISRRHLQFWKSHLKKVQKPLLQAPFLPPKAPPPVIKIPECPSMGTNEAACLLDNPLCADVLFILQDQEHIFAHRIYLATSSSKFYDLFLMECEESPNWGEAVCEKEIQSRESQGRTLSLDPAEEGEEDPPRTPQGDQGTSSCQIPLETLGLEAEGSVPETQTLSGWSKGFIGMHKEMQVNPISKRVGPVTVVKMDSSVQSGPFRTLLQFLYTGQLDEKEKDLVGLAQIAEVLEMFDLRMMVENIMNKEAFMNQEITKAFHVRKANRIKECLSKGTFSDVTFTLDDGTISAHKPLLICSCEWMAAMFGGSFVESANTEVYLPNINKISMQAVLDYLYTKQLSPNLDLDPLELIALANRFCLPHLVALAEQHAVQELTKAAMNGVGIDGEVLSYLELAQFHNANQLAAWCLHHICTNYNSVCSKFRKEIKSKSADNQEYFERHRWPPVWYLKEEDHYQRVKREREKEDIALNKHHSRRKWCFWNSSPAVA</sequence>
<dbReference type="CDD" id="cd18530">
    <property type="entry name" value="BACK_RHOBTB1"/>
    <property type="match status" value="1"/>
</dbReference>
<dbReference type="InterPro" id="IPR027417">
    <property type="entry name" value="P-loop_NTPase"/>
</dbReference>
<dbReference type="FunFam" id="3.30.710.10:FF:000014">
    <property type="entry name" value="Rho-related BTB domain-containing protein 2 isoform 1"/>
    <property type="match status" value="1"/>
</dbReference>
<evidence type="ECO:0000256" key="2">
    <source>
        <dbReference type="SAM" id="MobiDB-lite"/>
    </source>
</evidence>
<feature type="domain" description="BTB" evidence="3">
    <location>
        <begin position="423"/>
        <end position="490"/>
    </location>
</feature>
<dbReference type="InterPro" id="IPR000210">
    <property type="entry name" value="BTB/POZ_dom"/>
</dbReference>
<feature type="region of interest" description="Disordered" evidence="2">
    <location>
        <begin position="255"/>
        <end position="288"/>
    </location>
</feature>
<dbReference type="PANTHER" id="PTHR24413">
    <property type="entry name" value="SPECKLE-TYPE POZ PROTEIN"/>
    <property type="match status" value="1"/>
</dbReference>
<dbReference type="VEuPathDB" id="HostDB:ENSCPOG00000004867"/>
<protein>
    <submittedName>
        <fullName evidence="4">Rho related BTB domain containing 1</fullName>
    </submittedName>
</protein>
<dbReference type="SUPFAM" id="SSF54695">
    <property type="entry name" value="POZ domain"/>
    <property type="match status" value="2"/>
</dbReference>
<dbReference type="GO" id="GO:0005525">
    <property type="term" value="F:GTP binding"/>
    <property type="evidence" value="ECO:0007669"/>
    <property type="project" value="InterPro"/>
</dbReference>